<dbReference type="GO" id="GO:0003700">
    <property type="term" value="F:DNA-binding transcription factor activity"/>
    <property type="evidence" value="ECO:0007669"/>
    <property type="project" value="InterPro"/>
</dbReference>
<name>A0A542YUK1_9MICO</name>
<reference evidence="5 6" key="1">
    <citation type="submission" date="2019-06" db="EMBL/GenBank/DDBJ databases">
        <title>Sequencing the genomes of 1000 actinobacteria strains.</title>
        <authorList>
            <person name="Klenk H.-P."/>
        </authorList>
    </citation>
    <scope>NUCLEOTIDE SEQUENCE [LARGE SCALE GENOMIC DNA]</scope>
    <source>
        <strain evidence="5 6">DSM 12335</strain>
    </source>
</reference>
<gene>
    <name evidence="5" type="ORF">FB467_2922</name>
</gene>
<sequence length="112" mass="12833">MARAATTSDVFNAIAEPRRREILVLLRAGERPATEVARELGMTQSGTSKHLRVLREVGLVRDRRAGKQRMYRLEARGLRPVHAWAGGFEQFWSESLDRLDAYVQELQPDEKE</sequence>
<dbReference type="Gene3D" id="1.10.10.10">
    <property type="entry name" value="Winged helix-like DNA-binding domain superfamily/Winged helix DNA-binding domain"/>
    <property type="match status" value="1"/>
</dbReference>
<keyword evidence="6" id="KW-1185">Reference proteome</keyword>
<evidence type="ECO:0000256" key="1">
    <source>
        <dbReference type="ARBA" id="ARBA00023015"/>
    </source>
</evidence>
<keyword evidence="3" id="KW-0804">Transcription</keyword>
<dbReference type="PRINTS" id="PR00778">
    <property type="entry name" value="HTHARSR"/>
</dbReference>
<accession>A0A542YUK1</accession>
<dbReference type="GO" id="GO:0003677">
    <property type="term" value="F:DNA binding"/>
    <property type="evidence" value="ECO:0007669"/>
    <property type="project" value="UniProtKB-KW"/>
</dbReference>
<dbReference type="SMART" id="SM00418">
    <property type="entry name" value="HTH_ARSR"/>
    <property type="match status" value="1"/>
</dbReference>
<evidence type="ECO:0000259" key="4">
    <source>
        <dbReference type="PROSITE" id="PS50987"/>
    </source>
</evidence>
<dbReference type="AlphaFoldDB" id="A0A542YUK1"/>
<dbReference type="PANTHER" id="PTHR33154:SF33">
    <property type="entry name" value="TRANSCRIPTIONAL REPRESSOR SDPR"/>
    <property type="match status" value="1"/>
</dbReference>
<proteinExistence type="predicted"/>
<dbReference type="SUPFAM" id="SSF46785">
    <property type="entry name" value="Winged helix' DNA-binding domain"/>
    <property type="match status" value="1"/>
</dbReference>
<dbReference type="RefSeq" id="WP_141785719.1">
    <property type="nucleotide sequence ID" value="NZ_BAAAIK010000001.1"/>
</dbReference>
<dbReference type="InterPro" id="IPR036388">
    <property type="entry name" value="WH-like_DNA-bd_sf"/>
</dbReference>
<dbReference type="EMBL" id="VFOP01000001">
    <property type="protein sequence ID" value="TQL51762.1"/>
    <property type="molecule type" value="Genomic_DNA"/>
</dbReference>
<organism evidence="5 6">
    <name type="scientific">Ornithinicoccus hortensis</name>
    <dbReference type="NCBI Taxonomy" id="82346"/>
    <lineage>
        <taxon>Bacteria</taxon>
        <taxon>Bacillati</taxon>
        <taxon>Actinomycetota</taxon>
        <taxon>Actinomycetes</taxon>
        <taxon>Micrococcales</taxon>
        <taxon>Intrasporangiaceae</taxon>
        <taxon>Ornithinicoccus</taxon>
    </lineage>
</organism>
<evidence type="ECO:0000313" key="5">
    <source>
        <dbReference type="EMBL" id="TQL51762.1"/>
    </source>
</evidence>
<dbReference type="InterPro" id="IPR036390">
    <property type="entry name" value="WH_DNA-bd_sf"/>
</dbReference>
<dbReference type="InterPro" id="IPR051081">
    <property type="entry name" value="HTH_MetalResp_TranReg"/>
</dbReference>
<keyword evidence="1" id="KW-0805">Transcription regulation</keyword>
<dbReference type="InterPro" id="IPR011991">
    <property type="entry name" value="ArsR-like_HTH"/>
</dbReference>
<dbReference type="PROSITE" id="PS50987">
    <property type="entry name" value="HTH_ARSR_2"/>
    <property type="match status" value="1"/>
</dbReference>
<dbReference type="InterPro" id="IPR001845">
    <property type="entry name" value="HTH_ArsR_DNA-bd_dom"/>
</dbReference>
<feature type="domain" description="HTH arsR-type" evidence="4">
    <location>
        <begin position="1"/>
        <end position="93"/>
    </location>
</feature>
<dbReference type="Proteomes" id="UP000319516">
    <property type="component" value="Unassembled WGS sequence"/>
</dbReference>
<dbReference type="OrthoDB" id="9806976at2"/>
<dbReference type="PANTHER" id="PTHR33154">
    <property type="entry name" value="TRANSCRIPTIONAL REGULATOR, ARSR FAMILY"/>
    <property type="match status" value="1"/>
</dbReference>
<evidence type="ECO:0000313" key="6">
    <source>
        <dbReference type="Proteomes" id="UP000319516"/>
    </source>
</evidence>
<keyword evidence="2" id="KW-0238">DNA-binding</keyword>
<dbReference type="NCBIfam" id="NF033788">
    <property type="entry name" value="HTH_metalloreg"/>
    <property type="match status" value="1"/>
</dbReference>
<dbReference type="CDD" id="cd00090">
    <property type="entry name" value="HTH_ARSR"/>
    <property type="match status" value="1"/>
</dbReference>
<evidence type="ECO:0000256" key="2">
    <source>
        <dbReference type="ARBA" id="ARBA00023125"/>
    </source>
</evidence>
<protein>
    <submittedName>
        <fullName evidence="5">ArsR family transcriptional regulator</fullName>
    </submittedName>
</protein>
<comment type="caution">
    <text evidence="5">The sequence shown here is derived from an EMBL/GenBank/DDBJ whole genome shotgun (WGS) entry which is preliminary data.</text>
</comment>
<dbReference type="Pfam" id="PF01022">
    <property type="entry name" value="HTH_5"/>
    <property type="match status" value="1"/>
</dbReference>
<evidence type="ECO:0000256" key="3">
    <source>
        <dbReference type="ARBA" id="ARBA00023163"/>
    </source>
</evidence>